<dbReference type="GO" id="GO:0048039">
    <property type="term" value="F:ubiquinone binding"/>
    <property type="evidence" value="ECO:0007669"/>
    <property type="project" value="TreeGrafter"/>
</dbReference>
<dbReference type="Proteomes" id="UP001153365">
    <property type="component" value="Unassembled WGS sequence"/>
</dbReference>
<dbReference type="AlphaFoldDB" id="A0AAV0BC53"/>
<dbReference type="GO" id="GO:0020037">
    <property type="term" value="F:heme binding"/>
    <property type="evidence" value="ECO:0007669"/>
    <property type="project" value="TreeGrafter"/>
</dbReference>
<keyword evidence="6 11" id="KW-0809">Transit peptide</keyword>
<keyword evidence="9 11" id="KW-0472">Membrane</keyword>
<dbReference type="Gene3D" id="1.20.1300.10">
    <property type="entry name" value="Fumarate reductase/succinate dehydrogenase, transmembrane subunit"/>
    <property type="match status" value="1"/>
</dbReference>
<evidence type="ECO:0000256" key="10">
    <source>
        <dbReference type="PIRSR" id="PIRSR607992-2"/>
    </source>
</evidence>
<evidence type="ECO:0000256" key="1">
    <source>
        <dbReference type="ARBA" id="ARBA00004448"/>
    </source>
</evidence>
<comment type="subcellular location">
    <subcellularLocation>
        <location evidence="1 11">Mitochondrion inner membrane</location>
        <topology evidence="1 11">Multi-pass membrane protein</topology>
    </subcellularLocation>
</comment>
<feature type="non-terminal residue" evidence="12">
    <location>
        <position position="1"/>
    </location>
</feature>
<dbReference type="GO" id="GO:0005743">
    <property type="term" value="C:mitochondrial inner membrane"/>
    <property type="evidence" value="ECO:0007669"/>
    <property type="project" value="UniProtKB-SubCell"/>
</dbReference>
<keyword evidence="5 11" id="KW-0999">Mitochondrion inner membrane</keyword>
<evidence type="ECO:0000313" key="13">
    <source>
        <dbReference type="Proteomes" id="UP001153365"/>
    </source>
</evidence>
<dbReference type="GO" id="GO:0006121">
    <property type="term" value="P:mitochondrial electron transport, succinate to ubiquinone"/>
    <property type="evidence" value="ECO:0007669"/>
    <property type="project" value="TreeGrafter"/>
</dbReference>
<keyword evidence="3" id="KW-0813">Transport</keyword>
<evidence type="ECO:0000256" key="5">
    <source>
        <dbReference type="ARBA" id="ARBA00022792"/>
    </source>
</evidence>
<feature type="binding site" description="axial binding residue" evidence="10">
    <location>
        <position position="61"/>
    </location>
    <ligand>
        <name>heme b</name>
        <dbReference type="ChEBI" id="CHEBI:60344"/>
        <note>ligand shared with SDHC</note>
    </ligand>
    <ligandPart>
        <name>Fe</name>
        <dbReference type="ChEBI" id="CHEBI:18248"/>
    </ligandPart>
</feature>
<evidence type="ECO:0000256" key="7">
    <source>
        <dbReference type="ARBA" id="ARBA00022989"/>
    </source>
</evidence>
<keyword evidence="13" id="KW-1185">Reference proteome</keyword>
<evidence type="ECO:0000256" key="3">
    <source>
        <dbReference type="ARBA" id="ARBA00022448"/>
    </source>
</evidence>
<evidence type="ECO:0000256" key="2">
    <source>
        <dbReference type="ARBA" id="ARBA00007294"/>
    </source>
</evidence>
<evidence type="ECO:0000256" key="4">
    <source>
        <dbReference type="ARBA" id="ARBA00022692"/>
    </source>
</evidence>
<reference evidence="12" key="1">
    <citation type="submission" date="2022-06" db="EMBL/GenBank/DDBJ databases">
        <authorList>
            <consortium name="SYNGENTA / RWTH Aachen University"/>
        </authorList>
    </citation>
    <scope>NUCLEOTIDE SEQUENCE</scope>
</reference>
<accession>A0AAV0BC53</accession>
<dbReference type="Pfam" id="PF05328">
    <property type="entry name" value="CybS"/>
    <property type="match status" value="1"/>
</dbReference>
<feature type="non-terminal residue" evidence="12">
    <location>
        <position position="69"/>
    </location>
</feature>
<name>A0AAV0BC53_PHAPC</name>
<comment type="similarity">
    <text evidence="2 11">Belongs to the CybS family.</text>
</comment>
<dbReference type="GO" id="GO:0046872">
    <property type="term" value="F:metal ion binding"/>
    <property type="evidence" value="ECO:0007669"/>
    <property type="project" value="UniProtKB-KW"/>
</dbReference>
<evidence type="ECO:0000256" key="8">
    <source>
        <dbReference type="ARBA" id="ARBA00023128"/>
    </source>
</evidence>
<keyword evidence="8 11" id="KW-0496">Mitochondrion</keyword>
<dbReference type="PANTHER" id="PTHR13337:SF2">
    <property type="entry name" value="SUCCINATE DEHYDROGENASE [UBIQUINONE] CYTOCHROME B SMALL SUBUNIT, MITOCHONDRIAL"/>
    <property type="match status" value="1"/>
</dbReference>
<dbReference type="InterPro" id="IPR034804">
    <property type="entry name" value="SQR/QFR_C/D"/>
</dbReference>
<organism evidence="12 13">
    <name type="scientific">Phakopsora pachyrhizi</name>
    <name type="common">Asian soybean rust disease fungus</name>
    <dbReference type="NCBI Taxonomy" id="170000"/>
    <lineage>
        <taxon>Eukaryota</taxon>
        <taxon>Fungi</taxon>
        <taxon>Dikarya</taxon>
        <taxon>Basidiomycota</taxon>
        <taxon>Pucciniomycotina</taxon>
        <taxon>Pucciniomycetes</taxon>
        <taxon>Pucciniales</taxon>
        <taxon>Phakopsoraceae</taxon>
        <taxon>Phakopsora</taxon>
    </lineage>
</organism>
<evidence type="ECO:0000313" key="12">
    <source>
        <dbReference type="EMBL" id="CAH7684258.1"/>
    </source>
</evidence>
<keyword evidence="4" id="KW-0812">Transmembrane</keyword>
<comment type="caution">
    <text evidence="12">The sequence shown here is derived from an EMBL/GenBank/DDBJ whole genome shotgun (WGS) entry which is preliminary data.</text>
</comment>
<dbReference type="GO" id="GO:0006099">
    <property type="term" value="P:tricarboxylic acid cycle"/>
    <property type="evidence" value="ECO:0007669"/>
    <property type="project" value="TreeGrafter"/>
</dbReference>
<gene>
    <name evidence="12" type="ORF">PPACK8108_LOCUS18331</name>
</gene>
<evidence type="ECO:0000256" key="6">
    <source>
        <dbReference type="ARBA" id="ARBA00022946"/>
    </source>
</evidence>
<dbReference type="InterPro" id="IPR007992">
    <property type="entry name" value="CybS"/>
</dbReference>
<evidence type="ECO:0000256" key="9">
    <source>
        <dbReference type="ARBA" id="ARBA00023136"/>
    </source>
</evidence>
<dbReference type="PANTHER" id="PTHR13337">
    <property type="entry name" value="SUCCINATE DEHYDROGENASE"/>
    <property type="match status" value="1"/>
</dbReference>
<proteinExistence type="inferred from homology"/>
<keyword evidence="10" id="KW-0408">Iron</keyword>
<keyword evidence="10" id="KW-0479">Metal-binding</keyword>
<protein>
    <recommendedName>
        <fullName evidence="11">Succinate dehydrogenase [ubiquinone] cytochrome b small subunit</fullName>
    </recommendedName>
</protein>
<keyword evidence="7" id="KW-1133">Transmembrane helix</keyword>
<sequence>YVKGSISDPTPIPMPNKTHGSIHWNFERALLAALVPVTAATAVSSSNPLLDGVLGVVLVLHSHMGFDQL</sequence>
<evidence type="ECO:0000256" key="11">
    <source>
        <dbReference type="RuleBase" id="RU364031"/>
    </source>
</evidence>
<dbReference type="EMBL" id="CALTRL010005281">
    <property type="protein sequence ID" value="CAH7684258.1"/>
    <property type="molecule type" value="Genomic_DNA"/>
</dbReference>